<dbReference type="Gene3D" id="2.30.30.140">
    <property type="match status" value="1"/>
</dbReference>
<dbReference type="GO" id="GO:0006355">
    <property type="term" value="P:regulation of DNA-templated transcription"/>
    <property type="evidence" value="ECO:0007669"/>
    <property type="project" value="InterPro"/>
</dbReference>
<keyword evidence="5" id="KW-0805">Transcription regulation</keyword>
<dbReference type="CDD" id="cd18983">
    <property type="entry name" value="CBD_MSL3_like"/>
    <property type="match status" value="1"/>
</dbReference>
<dbReference type="GO" id="GO:0006338">
    <property type="term" value="P:chromatin remodeling"/>
    <property type="evidence" value="ECO:0007669"/>
    <property type="project" value="UniProtKB-ARBA"/>
</dbReference>
<dbReference type="AlphaFoldDB" id="A0A0K3CK49"/>
<dbReference type="EMBL" id="CWKI01000009">
    <property type="protein sequence ID" value="CTR09062.1"/>
    <property type="molecule type" value="Genomic_DNA"/>
</dbReference>
<feature type="compositionally biased region" description="Basic and acidic residues" evidence="8">
    <location>
        <begin position="1035"/>
        <end position="1046"/>
    </location>
</feature>
<dbReference type="Pfam" id="PF05712">
    <property type="entry name" value="MRG"/>
    <property type="match status" value="1"/>
</dbReference>
<dbReference type="GO" id="GO:0035267">
    <property type="term" value="C:NuA4 histone acetyltransferase complex"/>
    <property type="evidence" value="ECO:0007669"/>
    <property type="project" value="TreeGrafter"/>
</dbReference>
<feature type="domain" description="Chromo" evidence="9">
    <location>
        <begin position="965"/>
        <end position="1026"/>
    </location>
</feature>
<feature type="compositionally biased region" description="Polar residues" evidence="8">
    <location>
        <begin position="284"/>
        <end position="297"/>
    </location>
</feature>
<protein>
    <recommendedName>
        <fullName evidence="3">Chromatin modification-related protein EAF3</fullName>
    </recommendedName>
</protein>
<reference evidence="10 11" key="1">
    <citation type="submission" date="2015-07" db="EMBL/GenBank/DDBJ databases">
        <authorList>
            <person name="Cajimat M.N.B."/>
            <person name="Milazzo M.L."/>
            <person name="Fulhorst C.F."/>
        </authorList>
    </citation>
    <scope>NUCLEOTIDE SEQUENCE [LARGE SCALE GENOMIC DNA]</scope>
    <source>
        <strain evidence="10">Single colony</strain>
    </source>
</reference>
<evidence type="ECO:0000256" key="8">
    <source>
        <dbReference type="SAM" id="MobiDB-lite"/>
    </source>
</evidence>
<feature type="compositionally biased region" description="Polar residues" evidence="8">
    <location>
        <begin position="768"/>
        <end position="789"/>
    </location>
</feature>
<keyword evidence="6" id="KW-0804">Transcription</keyword>
<evidence type="ECO:0000313" key="10">
    <source>
        <dbReference type="EMBL" id="CTR09062.1"/>
    </source>
</evidence>
<feature type="region of interest" description="Disordered" evidence="8">
    <location>
        <begin position="727"/>
        <end position="833"/>
    </location>
</feature>
<dbReference type="SMART" id="SM00298">
    <property type="entry name" value="CHROMO"/>
    <property type="match status" value="1"/>
</dbReference>
<dbReference type="PANTHER" id="PTHR10880:SF15">
    <property type="entry name" value="MSL COMPLEX SUBUNIT 3"/>
    <property type="match status" value="1"/>
</dbReference>
<evidence type="ECO:0000259" key="9">
    <source>
        <dbReference type="SMART" id="SM00298"/>
    </source>
</evidence>
<feature type="compositionally biased region" description="Pro residues" evidence="8">
    <location>
        <begin position="330"/>
        <end position="339"/>
    </location>
</feature>
<comment type="similarity">
    <text evidence="2">Belongs to the MRG family.</text>
</comment>
<dbReference type="Gene3D" id="1.10.274.30">
    <property type="entry name" value="MRG domain"/>
    <property type="match status" value="1"/>
</dbReference>
<feature type="compositionally biased region" description="Pro residues" evidence="8">
    <location>
        <begin position="816"/>
        <end position="828"/>
    </location>
</feature>
<feature type="region of interest" description="Disordered" evidence="8">
    <location>
        <begin position="284"/>
        <end position="346"/>
    </location>
</feature>
<dbReference type="STRING" id="5286.A0A0K3CK49"/>
<feature type="compositionally biased region" description="Low complexity" evidence="8">
    <location>
        <begin position="730"/>
        <end position="741"/>
    </location>
</feature>
<feature type="region of interest" description="Disordered" evidence="8">
    <location>
        <begin position="418"/>
        <end position="458"/>
    </location>
</feature>
<evidence type="ECO:0000256" key="7">
    <source>
        <dbReference type="ARBA" id="ARBA00023242"/>
    </source>
</evidence>
<keyword evidence="7" id="KW-0539">Nucleus</keyword>
<evidence type="ECO:0000256" key="1">
    <source>
        <dbReference type="ARBA" id="ARBA00004123"/>
    </source>
</evidence>
<comment type="subcellular location">
    <subcellularLocation>
        <location evidence="1">Nucleus</location>
    </subcellularLocation>
</comment>
<feature type="compositionally biased region" description="Low complexity" evidence="8">
    <location>
        <begin position="794"/>
        <end position="815"/>
    </location>
</feature>
<feature type="compositionally biased region" description="Low complexity" evidence="8">
    <location>
        <begin position="418"/>
        <end position="453"/>
    </location>
</feature>
<evidence type="ECO:0000313" key="11">
    <source>
        <dbReference type="Proteomes" id="UP000199069"/>
    </source>
</evidence>
<dbReference type="PROSITE" id="PS51640">
    <property type="entry name" value="MRG"/>
    <property type="match status" value="1"/>
</dbReference>
<proteinExistence type="inferred from homology"/>
<name>A0A0K3CK49_RHOTO</name>
<gene>
    <name evidence="10" type="primary">FGENESH: predicted gene_9.269</name>
    <name evidence="10" type="ORF">BN2166_0049230</name>
</gene>
<feature type="region of interest" description="Disordered" evidence="8">
    <location>
        <begin position="520"/>
        <end position="541"/>
    </location>
</feature>
<evidence type="ECO:0000256" key="5">
    <source>
        <dbReference type="ARBA" id="ARBA00023015"/>
    </source>
</evidence>
<dbReference type="SUPFAM" id="SSF54160">
    <property type="entry name" value="Chromo domain-like"/>
    <property type="match status" value="1"/>
</dbReference>
<evidence type="ECO:0000256" key="6">
    <source>
        <dbReference type="ARBA" id="ARBA00023163"/>
    </source>
</evidence>
<dbReference type="InterPro" id="IPR008676">
    <property type="entry name" value="MRG"/>
</dbReference>
<evidence type="ECO:0000256" key="3">
    <source>
        <dbReference type="ARBA" id="ARBA00018505"/>
    </source>
</evidence>
<dbReference type="InterPro" id="IPR053820">
    <property type="entry name" value="MSL3_chromo-like"/>
</dbReference>
<organism evidence="10 11">
    <name type="scientific">Rhodotorula toruloides</name>
    <name type="common">Yeast</name>
    <name type="synonym">Rhodosporidium toruloides</name>
    <dbReference type="NCBI Taxonomy" id="5286"/>
    <lineage>
        <taxon>Eukaryota</taxon>
        <taxon>Fungi</taxon>
        <taxon>Dikarya</taxon>
        <taxon>Basidiomycota</taxon>
        <taxon>Pucciniomycotina</taxon>
        <taxon>Microbotryomycetes</taxon>
        <taxon>Sporidiobolales</taxon>
        <taxon>Sporidiobolaceae</taxon>
        <taxon>Rhodotorula</taxon>
    </lineage>
</organism>
<feature type="compositionally biased region" description="Gly residues" evidence="8">
    <location>
        <begin position="1049"/>
        <end position="1061"/>
    </location>
</feature>
<sequence length="1250" mass="137564">MQPPPPARKRNTVPVCLVLPAGEPLVEQYSAQVISYIRLTRPSRRSRFTLALEVRRMVYGDEEVWVLRLTASIRRQRDLGAPQPLCEAMRGNGWRGLLVSCVVPSAHALPLNPFLPPEAFLSALPTYVRHSNRSSTSLWRSSTGLLRAIRLARRRLVEGSLAGAGGEGRAQLPKYVVVITADDIENMGGDEVWLEDDDQGETWESFAKNFTRGPHCTTLFSLISFSYTPNLEAFWKESSGRFPANLVYNSLSPPLNTAFSFPLLSPSHACFLIGFYNNNARPPLASQPSSGTPSPANTAKRPAPPDATAANKKAKPNPPISASPQLPSAKPIPTPPNPSRTPVQVAAALQSSPPLAAKPSPNLALSHLPLNVNMENVEQFIEEVKAAAARAGKPPPSAADLQAIALAAYNNVKNVTRQTPSSTATASSTITPATTAPSQTPSTTNTTPRATPTQFPPLNQMTRAQIDALPQIPVDMRAKIEATLEGIRRKVERGQLTQEQAHMQVKQLQELANQQRLRLAQHQAASEHAANGSSGQGLGLNIPVAASSTVQPAQQQPPPLQRKDSQRVIWRGPISWAFSDASGGPKKTELTVFTSAVPMQQSAVKDLAEVKLPQIFRVSNFMQIKIAALQELANKHTLPAISMIPIPSSNMPQDLRDKQAAAPGGHSNESLYRMFAESLETRQNCGIVRFSGTPNGLVLVPVPGQSKLIGLVFAKIPLPEAWFKRDESVAQARQQQQQQQPKPTPAPQPPQQNASTGMFSSPVAFNLQLPTSMPSQSQQPAPFATSQAPPQLYTPAPTQPFTLQQPPPANVQRQPQPQPQPQAPPPPQMQQQIPTGEIAGMGFAELQQLLGPEQFAQIMSGLYNEGLFAFSLCFAEVNSSRLASFCISRVSPRSSRVTHPAQVERRRGKRLEVVVPFVAHLFTLVRNLALAFPLLPALFCLHLSCRNHLAYAENEKALCFHGPLMYEAKVLKAEFWQKGSNKSGAVGPHYFVHYKGWKQTWDEWVPEERLNKWNEENIRKQKALIEAQRARDAAEREAAKAEEAAKAKGGMGPGAMGGRGTARGQKRGREGETEDEYMKRPEIKISIPDNLKIQLVDDWEAITKNQQLVPLPRVPNVDVILDEWLIYLQNEEEEKKRIAAEVAAGIGLYFNKALGNNLLYRFERGQYQEQYKRLQGSNKGMSSVYGGEHLLRLFVNLPELLAHTSLDPESMAVLKDNIQQFLQWMDLNRRVLFLPEYIGTSSGYQNNNRG</sequence>
<dbReference type="OMA" id="EQFAQIM"/>
<dbReference type="InterPro" id="IPR038217">
    <property type="entry name" value="MRG_C_sf"/>
</dbReference>
<keyword evidence="11" id="KW-1185">Reference proteome</keyword>
<accession>A0A0K3CK49</accession>
<evidence type="ECO:0000256" key="2">
    <source>
        <dbReference type="ARBA" id="ARBA00009093"/>
    </source>
</evidence>
<dbReference type="InterPro" id="IPR000953">
    <property type="entry name" value="Chromo/chromo_shadow_dom"/>
</dbReference>
<dbReference type="GO" id="GO:0032221">
    <property type="term" value="C:Rpd3S complex"/>
    <property type="evidence" value="ECO:0007669"/>
    <property type="project" value="TreeGrafter"/>
</dbReference>
<dbReference type="Pfam" id="PF22732">
    <property type="entry name" value="MSL3_chromo-like"/>
    <property type="match status" value="1"/>
</dbReference>
<keyword evidence="4" id="KW-0156">Chromatin regulator</keyword>
<feature type="compositionally biased region" description="Basic and acidic residues" evidence="8">
    <location>
        <begin position="1067"/>
        <end position="1076"/>
    </location>
</feature>
<dbReference type="InterPro" id="IPR016197">
    <property type="entry name" value="Chromo-like_dom_sf"/>
</dbReference>
<evidence type="ECO:0000256" key="4">
    <source>
        <dbReference type="ARBA" id="ARBA00022853"/>
    </source>
</evidence>
<dbReference type="PANTHER" id="PTHR10880">
    <property type="entry name" value="MORTALITY FACTOR 4-LIKE PROTEIN"/>
    <property type="match status" value="1"/>
</dbReference>
<dbReference type="Proteomes" id="UP000199069">
    <property type="component" value="Unassembled WGS sequence"/>
</dbReference>
<feature type="region of interest" description="Disordered" evidence="8">
    <location>
        <begin position="1035"/>
        <end position="1076"/>
    </location>
</feature>
<dbReference type="InterPro" id="IPR026541">
    <property type="entry name" value="MRG_dom"/>
</dbReference>